<dbReference type="Pfam" id="PF16320">
    <property type="entry name" value="Ribosomal_L12_N"/>
    <property type="match status" value="1"/>
</dbReference>
<dbReference type="PANTHER" id="PTHR45987:SF4">
    <property type="entry name" value="LARGE RIBOSOMAL SUBUNIT PROTEIN BL12M"/>
    <property type="match status" value="1"/>
</dbReference>
<keyword evidence="7" id="KW-1185">Reference proteome</keyword>
<dbReference type="GO" id="GO:0003729">
    <property type="term" value="F:mRNA binding"/>
    <property type="evidence" value="ECO:0007669"/>
    <property type="project" value="TreeGrafter"/>
</dbReference>
<evidence type="ECO:0000256" key="2">
    <source>
        <dbReference type="ARBA" id="ARBA00022980"/>
    </source>
</evidence>
<proteinExistence type="inferred from homology"/>
<dbReference type="EMBL" id="JAWXYG010000004">
    <property type="protein sequence ID" value="KAK4276214.1"/>
    <property type="molecule type" value="Genomic_DNA"/>
</dbReference>
<evidence type="ECO:0000313" key="6">
    <source>
        <dbReference type="EMBL" id="KAK4276214.1"/>
    </source>
</evidence>
<keyword evidence="2" id="KW-0689">Ribosomal protein</keyword>
<dbReference type="GO" id="GO:1990904">
    <property type="term" value="C:ribonucleoprotein complex"/>
    <property type="evidence" value="ECO:0007669"/>
    <property type="project" value="UniProtKB-KW"/>
</dbReference>
<dbReference type="PANTHER" id="PTHR45987">
    <property type="entry name" value="39S RIBOSOMAL PROTEIN L12"/>
    <property type="match status" value="1"/>
</dbReference>
<comment type="similarity">
    <text evidence="1">Belongs to the bacterial ribosomal protein bL12 family.</text>
</comment>
<gene>
    <name evidence="6" type="ORF">QN277_019184</name>
</gene>
<dbReference type="HAMAP" id="MF_00368">
    <property type="entry name" value="Ribosomal_bL12"/>
    <property type="match status" value="1"/>
</dbReference>
<dbReference type="GO" id="GO:0003735">
    <property type="term" value="F:structural constituent of ribosome"/>
    <property type="evidence" value="ECO:0007669"/>
    <property type="project" value="InterPro"/>
</dbReference>
<dbReference type="SUPFAM" id="SSF48300">
    <property type="entry name" value="Ribosomal protein L7/12, oligomerisation (N-terminal) domain"/>
    <property type="match status" value="1"/>
</dbReference>
<dbReference type="InterPro" id="IPR008932">
    <property type="entry name" value="Ribosomal_bL12_oligo"/>
</dbReference>
<evidence type="ECO:0008006" key="8">
    <source>
        <dbReference type="Google" id="ProtNLM"/>
    </source>
</evidence>
<evidence type="ECO:0000259" key="5">
    <source>
        <dbReference type="Pfam" id="PF16320"/>
    </source>
</evidence>
<reference evidence="6" key="1">
    <citation type="submission" date="2023-10" db="EMBL/GenBank/DDBJ databases">
        <title>Chromosome-level genome of the transformable northern wattle, Acacia crassicarpa.</title>
        <authorList>
            <person name="Massaro I."/>
            <person name="Sinha N.R."/>
            <person name="Poethig S."/>
            <person name="Leichty A.R."/>
        </authorList>
    </citation>
    <scope>NUCLEOTIDE SEQUENCE</scope>
    <source>
        <strain evidence="6">Acra3RX</strain>
        <tissue evidence="6">Leaf</tissue>
    </source>
</reference>
<dbReference type="Proteomes" id="UP001293593">
    <property type="component" value="Unassembled WGS sequence"/>
</dbReference>
<dbReference type="GO" id="GO:0005737">
    <property type="term" value="C:cytoplasm"/>
    <property type="evidence" value="ECO:0007669"/>
    <property type="project" value="UniProtKB-ARBA"/>
</dbReference>
<protein>
    <recommendedName>
        <fullName evidence="8">50S ribosomal protein L7/L12</fullName>
    </recommendedName>
</protein>
<dbReference type="FunFam" id="3.30.1390.10:FF:000001">
    <property type="entry name" value="50S ribosomal protein L7/L12"/>
    <property type="match status" value="1"/>
</dbReference>
<dbReference type="SUPFAM" id="SSF54736">
    <property type="entry name" value="ClpS-like"/>
    <property type="match status" value="1"/>
</dbReference>
<dbReference type="AlphaFoldDB" id="A0AAE1KIQ8"/>
<dbReference type="InterPro" id="IPR013823">
    <property type="entry name" value="Ribosomal_bL12_C"/>
</dbReference>
<dbReference type="InterPro" id="IPR036235">
    <property type="entry name" value="Ribosomal_bL12_oligo_N_sf"/>
</dbReference>
<dbReference type="Gene3D" id="1.20.5.710">
    <property type="entry name" value="Single helix bin"/>
    <property type="match status" value="1"/>
</dbReference>
<feature type="domain" description="Large ribosomal subunit protein bL12 oligomerization" evidence="5">
    <location>
        <begin position="65"/>
        <end position="110"/>
    </location>
</feature>
<dbReference type="InterPro" id="IPR000206">
    <property type="entry name" value="Ribosomal_bL12"/>
</dbReference>
<comment type="caution">
    <text evidence="6">The sequence shown here is derived from an EMBL/GenBank/DDBJ whole genome shotgun (WGS) entry which is preliminary data.</text>
</comment>
<dbReference type="NCBIfam" id="TIGR00855">
    <property type="entry name" value="L12"/>
    <property type="match status" value="1"/>
</dbReference>
<dbReference type="GO" id="GO:0005840">
    <property type="term" value="C:ribosome"/>
    <property type="evidence" value="ECO:0007669"/>
    <property type="project" value="UniProtKB-KW"/>
</dbReference>
<feature type="domain" description="Large ribosomal subunit protein bL12 C-terminal" evidence="4">
    <location>
        <begin position="135"/>
        <end position="201"/>
    </location>
</feature>
<dbReference type="GO" id="GO:0006412">
    <property type="term" value="P:translation"/>
    <property type="evidence" value="ECO:0007669"/>
    <property type="project" value="InterPro"/>
</dbReference>
<evidence type="ECO:0000313" key="7">
    <source>
        <dbReference type="Proteomes" id="UP001293593"/>
    </source>
</evidence>
<keyword evidence="3" id="KW-0687">Ribonucleoprotein</keyword>
<evidence type="ECO:0000256" key="1">
    <source>
        <dbReference type="ARBA" id="ARBA00007197"/>
    </source>
</evidence>
<accession>A0AAE1KIQ8</accession>
<dbReference type="InterPro" id="IPR014719">
    <property type="entry name" value="Ribosomal_bL12_C/ClpS-like"/>
</dbReference>
<organism evidence="6 7">
    <name type="scientific">Acacia crassicarpa</name>
    <name type="common">northern wattle</name>
    <dbReference type="NCBI Taxonomy" id="499986"/>
    <lineage>
        <taxon>Eukaryota</taxon>
        <taxon>Viridiplantae</taxon>
        <taxon>Streptophyta</taxon>
        <taxon>Embryophyta</taxon>
        <taxon>Tracheophyta</taxon>
        <taxon>Spermatophyta</taxon>
        <taxon>Magnoliopsida</taxon>
        <taxon>eudicotyledons</taxon>
        <taxon>Gunneridae</taxon>
        <taxon>Pentapetalae</taxon>
        <taxon>rosids</taxon>
        <taxon>fabids</taxon>
        <taxon>Fabales</taxon>
        <taxon>Fabaceae</taxon>
        <taxon>Caesalpinioideae</taxon>
        <taxon>mimosoid clade</taxon>
        <taxon>Acacieae</taxon>
        <taxon>Acacia</taxon>
    </lineage>
</organism>
<dbReference type="CDD" id="cd00387">
    <property type="entry name" value="Ribosomal_L7_L12"/>
    <property type="match status" value="1"/>
</dbReference>
<dbReference type="Gene3D" id="3.30.1390.10">
    <property type="match status" value="1"/>
</dbReference>
<evidence type="ECO:0000259" key="4">
    <source>
        <dbReference type="Pfam" id="PF00542"/>
    </source>
</evidence>
<evidence type="ECO:0000256" key="3">
    <source>
        <dbReference type="ARBA" id="ARBA00023274"/>
    </source>
</evidence>
<sequence>MRFLRFIRFSHLRKSVGQSSRFNAPSLSTQINFPDRRSKIQYVSSFTRYYTTPSQDSKPVQSEKVSAIVDELLGLTLLEVMDLVEVMREKRGVNELPLMMVMMPGMGVAGGLKGAAKGGGPKGGGEEKKAEKTAFDVKLEAFDAASKIKVIKEVRTFTSLGLKEAKDLVEKVPTLLKKGVTKEEADTIIAKMKEAGAKVTME</sequence>
<name>A0AAE1KIQ8_9FABA</name>
<dbReference type="Pfam" id="PF00542">
    <property type="entry name" value="Ribosomal_L12"/>
    <property type="match status" value="1"/>
</dbReference>